<dbReference type="Proteomes" id="UP000030853">
    <property type="component" value="Unassembled WGS sequence"/>
</dbReference>
<accession>A0A0B1RBQ3</accession>
<evidence type="ECO:0000313" key="2">
    <source>
        <dbReference type="Proteomes" id="UP000030853"/>
    </source>
</evidence>
<protein>
    <submittedName>
        <fullName evidence="1">Uncharacterized protein</fullName>
    </submittedName>
</protein>
<organism evidence="1 2">
    <name type="scientific">Pantoea rodasii</name>
    <dbReference type="NCBI Taxonomy" id="1076549"/>
    <lineage>
        <taxon>Bacteria</taxon>
        <taxon>Pseudomonadati</taxon>
        <taxon>Pseudomonadota</taxon>
        <taxon>Gammaproteobacteria</taxon>
        <taxon>Enterobacterales</taxon>
        <taxon>Erwiniaceae</taxon>
        <taxon>Pantoea</taxon>
    </lineage>
</organism>
<dbReference type="AlphaFoldDB" id="A0A0B1RBQ3"/>
<name>A0A0B1RBQ3_9GAMM</name>
<gene>
    <name evidence="1" type="ORF">QU24_07615</name>
</gene>
<reference evidence="1 2" key="1">
    <citation type="submission" date="2014-11" db="EMBL/GenBank/DDBJ databases">
        <title>Genome sequencing of Pantoea rodasii ND03.</title>
        <authorList>
            <person name="Muhamad Yunos N.Y."/>
            <person name="Chan K.-G."/>
        </authorList>
    </citation>
    <scope>NUCLEOTIDE SEQUENCE [LARGE SCALE GENOMIC DNA]</scope>
    <source>
        <strain evidence="1 2">ND03</strain>
    </source>
</reference>
<comment type="caution">
    <text evidence="1">The sequence shown here is derived from an EMBL/GenBank/DDBJ whole genome shotgun (WGS) entry which is preliminary data.</text>
</comment>
<proteinExistence type="predicted"/>
<evidence type="ECO:0000313" key="1">
    <source>
        <dbReference type="EMBL" id="KHJ68617.1"/>
    </source>
</evidence>
<sequence>MEELAHICTPKAVTVSWVIIEARIVSQIRITSGHGNSVQAGFLVKDEGVAEMCVSQQFVQNDGSYR</sequence>
<dbReference type="EMBL" id="JTJJ01000029">
    <property type="protein sequence ID" value="KHJ68617.1"/>
    <property type="molecule type" value="Genomic_DNA"/>
</dbReference>